<dbReference type="InterPro" id="IPR013783">
    <property type="entry name" value="Ig-like_fold"/>
</dbReference>
<dbReference type="RefSeq" id="WP_136867933.1">
    <property type="nucleotide sequence ID" value="NZ_CP046415.1"/>
</dbReference>
<protein>
    <recommendedName>
        <fullName evidence="4">Nitrogen fixation protein FixH</fullName>
    </recommendedName>
</protein>
<dbReference type="InterPro" id="IPR008620">
    <property type="entry name" value="FixH"/>
</dbReference>
<evidence type="ECO:0000313" key="3">
    <source>
        <dbReference type="Proteomes" id="UP000427716"/>
    </source>
</evidence>
<gene>
    <name evidence="2" type="ORF">GM160_02260</name>
</gene>
<keyword evidence="1" id="KW-1133">Transmembrane helix</keyword>
<evidence type="ECO:0008006" key="4">
    <source>
        <dbReference type="Google" id="ProtNLM"/>
    </source>
</evidence>
<proteinExistence type="predicted"/>
<keyword evidence="1" id="KW-0812">Transmembrane</keyword>
<keyword evidence="3" id="KW-1185">Reference proteome</keyword>
<dbReference type="EMBL" id="CP046415">
    <property type="protein sequence ID" value="QGT77809.1"/>
    <property type="molecule type" value="Genomic_DNA"/>
</dbReference>
<accession>A0A6I6CUU0</accession>
<evidence type="ECO:0000256" key="1">
    <source>
        <dbReference type="SAM" id="Phobius"/>
    </source>
</evidence>
<dbReference type="Pfam" id="PF05751">
    <property type="entry name" value="FixH"/>
    <property type="match status" value="1"/>
</dbReference>
<feature type="transmembrane region" description="Helical" evidence="1">
    <location>
        <begin position="56"/>
        <end position="75"/>
    </location>
</feature>
<feature type="transmembrane region" description="Helical" evidence="1">
    <location>
        <begin position="6"/>
        <end position="25"/>
    </location>
</feature>
<feature type="transmembrane region" description="Helical" evidence="1">
    <location>
        <begin position="95"/>
        <end position="117"/>
    </location>
</feature>
<dbReference type="AlphaFoldDB" id="A0A6I6CUU0"/>
<name>A0A6I6CUU0_9GAMM</name>
<dbReference type="Proteomes" id="UP000427716">
    <property type="component" value="Chromosome"/>
</dbReference>
<evidence type="ECO:0000313" key="2">
    <source>
        <dbReference type="EMBL" id="QGT77809.1"/>
    </source>
</evidence>
<reference evidence="2 3" key="1">
    <citation type="submission" date="2019-11" db="EMBL/GenBank/DDBJ databases">
        <authorList>
            <person name="Zhang J."/>
            <person name="Sun C."/>
        </authorList>
    </citation>
    <scope>NUCLEOTIDE SEQUENCE [LARGE SCALE GENOMIC DNA]</scope>
    <source>
        <strain evidence="3">sp2</strain>
    </source>
</reference>
<dbReference type="KEGG" id="ghl:GM160_02260"/>
<dbReference type="Gene3D" id="2.60.40.10">
    <property type="entry name" value="Immunoglobulins"/>
    <property type="match status" value="1"/>
</dbReference>
<keyword evidence="1" id="KW-0472">Membrane</keyword>
<feature type="transmembrane region" description="Helical" evidence="1">
    <location>
        <begin position="32"/>
        <end position="50"/>
    </location>
</feature>
<sequence>MAVLLPAALGLTLIPILFFLLRWRFPTAGRQIAFILGALALAAYAPYAIINWPGLDVVAMVVAILVMTAFILGFISPPKHAESQKMAFHRGPATIIAFFAVLILLDSIFLTIATTGLSENVARQILPEPQGGPVATSYFPGTVAHDYQEKVRAFEAYDAAREEQSERGWQIRRGWVGEPVVDEATPFRIQVLDRNGEPVTGASVETHFLRPSSQDLDFVKGMSEVEPGVYEATATPTRPGRWEVIVEIRRGEDRHQLRGTTDVAAR</sequence>
<organism evidence="2 3">
    <name type="scientific">Guyparkeria halophila</name>
    <dbReference type="NCBI Taxonomy" id="47960"/>
    <lineage>
        <taxon>Bacteria</taxon>
        <taxon>Pseudomonadati</taxon>
        <taxon>Pseudomonadota</taxon>
        <taxon>Gammaproteobacteria</taxon>
        <taxon>Chromatiales</taxon>
        <taxon>Thioalkalibacteraceae</taxon>
        <taxon>Guyparkeria</taxon>
    </lineage>
</organism>